<dbReference type="GO" id="GO:0003676">
    <property type="term" value="F:nucleic acid binding"/>
    <property type="evidence" value="ECO:0007669"/>
    <property type="project" value="InterPro"/>
</dbReference>
<gene>
    <name evidence="3" type="ORF">F2Q69_00014792</name>
</gene>
<evidence type="ECO:0000259" key="2">
    <source>
        <dbReference type="Pfam" id="PF13456"/>
    </source>
</evidence>
<feature type="domain" description="RNase H type-1" evidence="2">
    <location>
        <begin position="2"/>
        <end position="117"/>
    </location>
</feature>
<dbReference type="InterPro" id="IPR012337">
    <property type="entry name" value="RNaseH-like_sf"/>
</dbReference>
<name>A0A8S9QLV2_BRACR</name>
<protein>
    <recommendedName>
        <fullName evidence="2">RNase H type-1 domain-containing protein</fullName>
    </recommendedName>
</protein>
<feature type="compositionally biased region" description="Basic and acidic residues" evidence="1">
    <location>
        <begin position="405"/>
        <end position="418"/>
    </location>
</feature>
<feature type="compositionally biased region" description="Acidic residues" evidence="1">
    <location>
        <begin position="395"/>
        <end position="404"/>
    </location>
</feature>
<dbReference type="InterPro" id="IPR036397">
    <property type="entry name" value="RNaseH_sf"/>
</dbReference>
<dbReference type="AlphaFoldDB" id="A0A8S9QLV2"/>
<organism evidence="3 4">
    <name type="scientific">Brassica cretica</name>
    <name type="common">Mustard</name>
    <dbReference type="NCBI Taxonomy" id="69181"/>
    <lineage>
        <taxon>Eukaryota</taxon>
        <taxon>Viridiplantae</taxon>
        <taxon>Streptophyta</taxon>
        <taxon>Embryophyta</taxon>
        <taxon>Tracheophyta</taxon>
        <taxon>Spermatophyta</taxon>
        <taxon>Magnoliopsida</taxon>
        <taxon>eudicotyledons</taxon>
        <taxon>Gunneridae</taxon>
        <taxon>Pentapetalae</taxon>
        <taxon>rosids</taxon>
        <taxon>malvids</taxon>
        <taxon>Brassicales</taxon>
        <taxon>Brassicaceae</taxon>
        <taxon>Brassiceae</taxon>
        <taxon>Brassica</taxon>
    </lineage>
</organism>
<accession>A0A8S9QLV2</accession>
<dbReference type="CDD" id="cd06222">
    <property type="entry name" value="RNase_H_like"/>
    <property type="match status" value="1"/>
</dbReference>
<dbReference type="InterPro" id="IPR044730">
    <property type="entry name" value="RNase_H-like_dom_plant"/>
</dbReference>
<dbReference type="Pfam" id="PF13456">
    <property type="entry name" value="RVT_3"/>
    <property type="match status" value="1"/>
</dbReference>
<sequence>MVDGSWTSRAKYSGMGWVWKDTMGKIQLMGSRNLRRRKTALHSELEALQWAMESMIQHSTCQRFGTDGKDLIAMMEQPQAWPNFSTELEIIQTLRLCFSDFKISYFPRTQNEIADSTSPWKKDVTQGDAVPSIDVVDGVATILITEEVFDEAELLWKSYAVGYFIGDAPHVGSIHATVNRIWASPKGGTKIDMQFIEKNMILDNDGMKCEIVVKYPWLPPRCTVCKGWGRKGSECRAAGVSILQRSAEAEVVADAGLVVDLAVKSGMVVVQTGAQGVMGQGGNVVSDLLRELAALPTGSHLQVEKQTVQVEGVTSPRLTISDPITESFIDSEESGLGLVSGKAHSSHTAQRTEQGSTSVPHRDGGLNIDVSPSRLSRLLEVDEDDDEVLEDAISEVEETEDGELIEDKATLPKQENGRGRRAAGANSHKSAKKTIELDEQMRIITSQTHMEVLECRSQTEEQKMMRL</sequence>
<dbReference type="Proteomes" id="UP000712600">
    <property type="component" value="Unassembled WGS sequence"/>
</dbReference>
<evidence type="ECO:0000256" key="1">
    <source>
        <dbReference type="SAM" id="MobiDB-lite"/>
    </source>
</evidence>
<dbReference type="GO" id="GO:0004523">
    <property type="term" value="F:RNA-DNA hybrid ribonuclease activity"/>
    <property type="evidence" value="ECO:0007669"/>
    <property type="project" value="InterPro"/>
</dbReference>
<dbReference type="Gene3D" id="3.30.420.10">
    <property type="entry name" value="Ribonuclease H-like superfamily/Ribonuclease H"/>
    <property type="match status" value="1"/>
</dbReference>
<proteinExistence type="predicted"/>
<feature type="compositionally biased region" description="Polar residues" evidence="1">
    <location>
        <begin position="346"/>
        <end position="359"/>
    </location>
</feature>
<comment type="caution">
    <text evidence="3">The sequence shown here is derived from an EMBL/GenBank/DDBJ whole genome shotgun (WGS) entry which is preliminary data.</text>
</comment>
<evidence type="ECO:0000313" key="4">
    <source>
        <dbReference type="Proteomes" id="UP000712600"/>
    </source>
</evidence>
<evidence type="ECO:0000313" key="3">
    <source>
        <dbReference type="EMBL" id="KAF3553383.1"/>
    </source>
</evidence>
<feature type="region of interest" description="Disordered" evidence="1">
    <location>
        <begin position="333"/>
        <end position="370"/>
    </location>
</feature>
<dbReference type="EMBL" id="QGKX02000996">
    <property type="protein sequence ID" value="KAF3553383.1"/>
    <property type="molecule type" value="Genomic_DNA"/>
</dbReference>
<reference evidence="3" key="1">
    <citation type="submission" date="2019-12" db="EMBL/GenBank/DDBJ databases">
        <title>Genome sequencing and annotation of Brassica cretica.</title>
        <authorList>
            <person name="Studholme D.J."/>
            <person name="Sarris P."/>
        </authorList>
    </citation>
    <scope>NUCLEOTIDE SEQUENCE</scope>
    <source>
        <strain evidence="3">PFS-109/04</strain>
        <tissue evidence="3">Leaf</tissue>
    </source>
</reference>
<dbReference type="SUPFAM" id="SSF53098">
    <property type="entry name" value="Ribonuclease H-like"/>
    <property type="match status" value="1"/>
</dbReference>
<dbReference type="InterPro" id="IPR002156">
    <property type="entry name" value="RNaseH_domain"/>
</dbReference>
<feature type="region of interest" description="Disordered" evidence="1">
    <location>
        <begin position="395"/>
        <end position="433"/>
    </location>
</feature>